<evidence type="ECO:0000313" key="2">
    <source>
        <dbReference type="EMBL" id="MBE1159021.1"/>
    </source>
</evidence>
<keyword evidence="3" id="KW-1185">Reference proteome</keyword>
<evidence type="ECO:0000313" key="3">
    <source>
        <dbReference type="Proteomes" id="UP000651010"/>
    </source>
</evidence>
<dbReference type="PROSITE" id="PS51257">
    <property type="entry name" value="PROKAR_LIPOPROTEIN"/>
    <property type="match status" value="1"/>
</dbReference>
<evidence type="ECO:0000256" key="1">
    <source>
        <dbReference type="SAM" id="SignalP"/>
    </source>
</evidence>
<gene>
    <name evidence="2" type="ORF">IGX34_01410</name>
</gene>
<feature type="signal peptide" evidence="1">
    <location>
        <begin position="1"/>
        <end position="30"/>
    </location>
</feature>
<proteinExistence type="predicted"/>
<dbReference type="RefSeq" id="WP_192553876.1">
    <property type="nucleotide sequence ID" value="NZ_JACZZA010000001.1"/>
</dbReference>
<protein>
    <recommendedName>
        <fullName evidence="4">Sel1 repeat family protein</fullName>
    </recommendedName>
</protein>
<evidence type="ECO:0008006" key="4">
    <source>
        <dbReference type="Google" id="ProtNLM"/>
    </source>
</evidence>
<dbReference type="Proteomes" id="UP000651010">
    <property type="component" value="Unassembled WGS sequence"/>
</dbReference>
<keyword evidence="1" id="KW-0732">Signal</keyword>
<organism evidence="2 3">
    <name type="scientific">Dyella acidiphila</name>
    <dbReference type="NCBI Taxonomy" id="2775866"/>
    <lineage>
        <taxon>Bacteria</taxon>
        <taxon>Pseudomonadati</taxon>
        <taxon>Pseudomonadota</taxon>
        <taxon>Gammaproteobacteria</taxon>
        <taxon>Lysobacterales</taxon>
        <taxon>Rhodanobacteraceae</taxon>
        <taxon>Dyella</taxon>
    </lineage>
</organism>
<comment type="caution">
    <text evidence="2">The sequence shown here is derived from an EMBL/GenBank/DDBJ whole genome shotgun (WGS) entry which is preliminary data.</text>
</comment>
<dbReference type="Gene3D" id="1.25.40.10">
    <property type="entry name" value="Tetratricopeptide repeat domain"/>
    <property type="match status" value="1"/>
</dbReference>
<reference evidence="2 3" key="1">
    <citation type="submission" date="2020-09" db="EMBL/GenBank/DDBJ databases">
        <title>Dyella sp. 7MK23 isolated from forest soil.</title>
        <authorList>
            <person name="Fu J."/>
        </authorList>
    </citation>
    <scope>NUCLEOTIDE SEQUENCE [LARGE SCALE GENOMIC DNA]</scope>
    <source>
        <strain evidence="2 3">7MK23</strain>
    </source>
</reference>
<dbReference type="InterPro" id="IPR011990">
    <property type="entry name" value="TPR-like_helical_dom_sf"/>
</dbReference>
<accession>A0ABR9G4P2</accession>
<name>A0ABR9G4P2_9GAMM</name>
<sequence>MEKRMAQQWIRACGAAIALFIACSFTGAVAADSIAPTSAAPVSDAQWSQVLDSSLALSERQRLLAGFEASAAQSGDPHTLYVLGSLYHMGQHASGSPVTEDPDKASLYLSNAAIRGSVLAMAKMAELKLATGQYREAMNWAQIYAHYALMSKRDRESRDAYAAELVQRVMDHIGDSQMAAIMADVNSFVAANDLSIKTGIAGETLFNHLHPTSPRNHFKAPLDERLPDAGIADFIIAFKPDGSAASVQLVDAMPRADVAGVLREYAQHMTVTPAPDGGDHALRYALLPVMLNDRRYRTTDRH</sequence>
<dbReference type="SUPFAM" id="SSF81901">
    <property type="entry name" value="HCP-like"/>
    <property type="match status" value="1"/>
</dbReference>
<feature type="chain" id="PRO_5046934971" description="Sel1 repeat family protein" evidence="1">
    <location>
        <begin position="31"/>
        <end position="302"/>
    </location>
</feature>
<dbReference type="EMBL" id="JACZZA010000001">
    <property type="protein sequence ID" value="MBE1159021.1"/>
    <property type="molecule type" value="Genomic_DNA"/>
</dbReference>